<protein>
    <submittedName>
        <fullName evidence="3">Transposase</fullName>
    </submittedName>
</protein>
<evidence type="ECO:0000259" key="1">
    <source>
        <dbReference type="Pfam" id="PF01609"/>
    </source>
</evidence>
<sequence>MSKAYPSNLTHAQYQFLSEMIPEAKKGGRKREVDIWYVINAIFYILVEGVRWRALPGDFPAWQTVYTYFRNWRRDGTWMKIHDNLREWTRIEEERHPSPSEAIIDSQSVKSAAMVSQSVGFDTGKKIKGRKRFMTVDTLGLVLRVLVTAANVPERSGGKQVLKRLKEMGHKVSRLTTIWTDGGFDGPALMMWVMDTCRWIVQVVLRPEQTKGFVLLKKRWVVERTFGWLMGCRRLVRDYELLPETSETFIYLAMIRIMVRRLA</sequence>
<reference evidence="3" key="1">
    <citation type="journal article" date="2018" name="ACS Chem. Biol.">
        <title>Insertions within the Saxitoxin Biosynthetic Gene Cluster Result in Differential Toxin Profiles.</title>
        <authorList>
            <person name="Cullen A."/>
            <person name="D'Agostino P.M."/>
            <person name="Mazmouz R."/>
            <person name="Pickford R."/>
            <person name="Wood S."/>
            <person name="Neilan B.A."/>
        </authorList>
    </citation>
    <scope>NUCLEOTIDE SEQUENCE</scope>
    <source>
        <strain evidence="3">CAWBG524</strain>
    </source>
</reference>
<accession>A0A3G2KSK1</accession>
<name>A0A3G2KSK1_9CYAN</name>
<feature type="domain" description="Insertion element IS402-like" evidence="2">
    <location>
        <begin position="9"/>
        <end position="82"/>
    </location>
</feature>
<dbReference type="GO" id="GO:0006313">
    <property type="term" value="P:DNA transposition"/>
    <property type="evidence" value="ECO:0007669"/>
    <property type="project" value="InterPro"/>
</dbReference>
<dbReference type="GO" id="GO:0004803">
    <property type="term" value="F:transposase activity"/>
    <property type="evidence" value="ECO:0007669"/>
    <property type="project" value="InterPro"/>
</dbReference>
<dbReference type="InterPro" id="IPR002559">
    <property type="entry name" value="Transposase_11"/>
</dbReference>
<evidence type="ECO:0000313" key="3">
    <source>
        <dbReference type="EMBL" id="AYN62295.1"/>
    </source>
</evidence>
<proteinExistence type="predicted"/>
<dbReference type="EMBL" id="MH341391">
    <property type="protein sequence ID" value="AYN62295.1"/>
    <property type="molecule type" value="Genomic_DNA"/>
</dbReference>
<dbReference type="GO" id="GO:0003677">
    <property type="term" value="F:DNA binding"/>
    <property type="evidence" value="ECO:0007669"/>
    <property type="project" value="InterPro"/>
</dbReference>
<dbReference type="InterPro" id="IPR025161">
    <property type="entry name" value="IS402-like_dom"/>
</dbReference>
<dbReference type="PANTHER" id="PTHR30007">
    <property type="entry name" value="PHP DOMAIN PROTEIN"/>
    <property type="match status" value="1"/>
</dbReference>
<evidence type="ECO:0000259" key="2">
    <source>
        <dbReference type="Pfam" id="PF13340"/>
    </source>
</evidence>
<dbReference type="PANTHER" id="PTHR30007:SF0">
    <property type="entry name" value="TRANSPOSASE"/>
    <property type="match status" value="1"/>
</dbReference>
<dbReference type="Pfam" id="PF13340">
    <property type="entry name" value="DUF4096"/>
    <property type="match status" value="1"/>
</dbReference>
<feature type="domain" description="Transposase IS4-like" evidence="1">
    <location>
        <begin position="99"/>
        <end position="255"/>
    </location>
</feature>
<organism evidence="3">
    <name type="scientific">Heteroscytonema crispum UCFS10</name>
    <dbReference type="NCBI Taxonomy" id="1885250"/>
    <lineage>
        <taxon>Bacteria</taxon>
        <taxon>Bacillati</taxon>
        <taxon>Cyanobacteriota</taxon>
        <taxon>Cyanophyceae</taxon>
        <taxon>Nostocales</taxon>
        <taxon>Heteroscytonemataceae</taxon>
        <taxon>Heteroscytonema</taxon>
    </lineage>
</organism>
<dbReference type="NCBIfam" id="NF033580">
    <property type="entry name" value="transpos_IS5_3"/>
    <property type="match status" value="1"/>
</dbReference>
<dbReference type="AlphaFoldDB" id="A0A3G2KSK1"/>
<dbReference type="Pfam" id="PF01609">
    <property type="entry name" value="DDE_Tnp_1"/>
    <property type="match status" value="1"/>
</dbReference>